<dbReference type="Pfam" id="PF26283">
    <property type="entry name" value="Ig_TRAPPC9-Trs120_4th"/>
    <property type="match status" value="1"/>
</dbReference>
<feature type="domain" description="Trs120/TRAPPC9 third Ig-like" evidence="7">
    <location>
        <begin position="1228"/>
        <end position="1371"/>
    </location>
</feature>
<evidence type="ECO:0000256" key="1">
    <source>
        <dbReference type="ARBA" id="ARBA00004555"/>
    </source>
</evidence>
<dbReference type="GO" id="GO:0005802">
    <property type="term" value="C:trans-Golgi network"/>
    <property type="evidence" value="ECO:0007669"/>
    <property type="project" value="TreeGrafter"/>
</dbReference>
<dbReference type="InterPro" id="IPR058564">
    <property type="entry name" value="TPR_TRAPPC9_Trs120"/>
</dbReference>
<dbReference type="Pfam" id="PF26282">
    <property type="entry name" value="Ig_TRAPPC9-Trs120_3rd"/>
    <property type="match status" value="1"/>
</dbReference>
<protein>
    <submittedName>
        <fullName evidence="9">Uncharacterized protein</fullName>
    </submittedName>
</protein>
<comment type="caution">
    <text evidence="9">The sequence shown here is derived from an EMBL/GenBank/DDBJ whole genome shotgun (WGS) entry which is preliminary data.</text>
</comment>
<name>A0AAD5U278_9FUNG</name>
<keyword evidence="10" id="KW-1185">Reference proteome</keyword>
<feature type="compositionally biased region" description="Basic and acidic residues" evidence="3">
    <location>
        <begin position="906"/>
        <end position="916"/>
    </location>
</feature>
<dbReference type="PANTHER" id="PTHR21512">
    <property type="entry name" value="TRAFFICKING PROTEIN PARTICLE COMPLEX SUBUNIT 9"/>
    <property type="match status" value="1"/>
</dbReference>
<feature type="compositionally biased region" description="Low complexity" evidence="3">
    <location>
        <begin position="209"/>
        <end position="227"/>
    </location>
</feature>
<evidence type="ECO:0000259" key="6">
    <source>
        <dbReference type="Pfam" id="PF26254"/>
    </source>
</evidence>
<dbReference type="InterPro" id="IPR058567">
    <property type="entry name" value="Ig_TRAPPC9_Trs120_3rd"/>
</dbReference>
<dbReference type="InterPro" id="IPR058565">
    <property type="entry name" value="Ig_TRAPPC9_Trs120_1st"/>
</dbReference>
<evidence type="ECO:0000256" key="2">
    <source>
        <dbReference type="ARBA" id="ARBA00023034"/>
    </source>
</evidence>
<evidence type="ECO:0000259" key="7">
    <source>
        <dbReference type="Pfam" id="PF26282"/>
    </source>
</evidence>
<gene>
    <name evidence="9" type="ORF">HK099_003257</name>
</gene>
<comment type="subcellular location">
    <subcellularLocation>
        <location evidence="1">Golgi apparatus</location>
    </subcellularLocation>
</comment>
<feature type="domain" description="Trs120/TRAPPC9 N-terminal" evidence="4">
    <location>
        <begin position="13"/>
        <end position="317"/>
    </location>
</feature>
<feature type="domain" description="Trs120/TRAPPC9 fourth Ig-like" evidence="8">
    <location>
        <begin position="1391"/>
        <end position="1514"/>
    </location>
</feature>
<accession>A0AAD5U278</accession>
<evidence type="ECO:0000313" key="10">
    <source>
        <dbReference type="Proteomes" id="UP001211065"/>
    </source>
</evidence>
<feature type="domain" description="Trs120/TRAPPC9 TPR region" evidence="5">
    <location>
        <begin position="378"/>
        <end position="721"/>
    </location>
</feature>
<dbReference type="EMBL" id="JADGJW010000216">
    <property type="protein sequence ID" value="KAJ3221666.1"/>
    <property type="molecule type" value="Genomic_DNA"/>
</dbReference>
<dbReference type="PANTHER" id="PTHR21512:SF5">
    <property type="entry name" value="TRAFFICKING PROTEIN PARTICLE COMPLEX SUBUNIT 9"/>
    <property type="match status" value="1"/>
</dbReference>
<dbReference type="Pfam" id="PF26251">
    <property type="entry name" value="TPR_TRAPPC9-Trs120"/>
    <property type="match status" value="1"/>
</dbReference>
<feature type="region of interest" description="Disordered" evidence="3">
    <location>
        <begin position="903"/>
        <end position="925"/>
    </location>
</feature>
<sequence>MKKSLNISSTKLNLLDDARIRIIVIPIHPIRTETFKKYLDCITKFHQVYIGDLNPPHKNTNKYTEKLYHSGHVNFNFVTSYNKEHQPLEDFQLNKQIFGIIGIMHCQQVSSLTDGYKKFKQLSTRYPTSLTSRCFAFEPSENQADDVKGPIMIPNVGHLDFYLNTMMTDFSSELLGALGTFATQIEKRNLISGPIMISPLNVNTSYSVSSPQTPLNNPNSPNPNQSSYSANARDAALEKSEASGFSNLGGLLNTSDKNKKRTPSRAQKLIGDIFLLAGRSDVAVNIYQAAIETMKINADYLWQAAALESHCVASLIVTIEKAGLGPQPPDESTPSKQKFETEDSVKVNSILDTNNNSFSKILGASNENSTLRNSLSEVPERFREIIILYEKAFQPGHQGFYPITQIAACLKIAKFLACLHLGNFHSFFSGGANFPLNVAETKMITDIAQAMGGSVRSAVGNSIPQTGPSGQNPLDKDRIVLYGGLGVMKVDVNSWIMKAWSSGIEYLSMSDQIWAVSTMAALFGLIGYKRKHSFFLRQTGLVVLSSMKSNANIRRLSGIQSYQHANDSNSSHSGVGSQLLSDSFNSSYQKPTSGTLECMRHVCSALGIGGKDDAFVNVKQVDEDDWLTEYFDDLDLDGHRGVDTVVERYKKRIALSRVRFGWPELQINVLKEVIDIAEASDDYSNAIIYITRLLRRLHKHLSKQEQIELSEKLQGIVIKNRIQSEEPNLMAMEQNCAELSSILVKNVIGGVIGVPVLRRLDIIRQTLRKLPIKHSITELSSSKESAVLKSKDPFIYNPYDKKNGKKNFSKKEYTEVILVVNEPVYFDVTVANPFSFSLDIQSIVIRTSGIAFKSNSTSTIVEGGSRNQIVKVSGVPLESGVLRIHGCTVRMFGGSVEENIDPVSKFLDDPTKSSKDGKKRKQNDRERVGKILSFQKKKGEATQLSNDEKILDTETGWSIDVKVIEVQPVLRADLGFPVNAGALMLFEGEKMEFPIILENISSVKINYLAISIKENYSKVAETVIETAEDAFERDVYDYSLRTFWLKGKSEGEYIGKAINQTIIFELFPGETTEIVVCVYGKRYRLVKSTGGVIKVEYGYIPEMDKSELEDFSSTEKTPKTFFTRQLFIPVLISVQEALIVSNKDILLFGKDSMFLFDNNFSQVNEEKENKIFYNNRSYEISKENQDLKVSFPVKLNPLLKLGNNFLSLEEMMVDPFGDEQGEIMKNLPSSAAKDYCLLTFDIRNVWSHPFEVQFEIYEDESNNIKYSFSTVVHSNSVKRVILPIKRLWLPKEVVEAAIPIPDWKQFVVGKTQKFSDVEEKKRRSLFWYKEYLIGGLNKRGRIVSKWTYSKERTGLFNLRSIHLSSGMLNSLVIEEISFSTNVNNITRNGVETSQTIIDMGGSTYQCQTGDMVELEWTVTNKREFPLNVCFRIQPVQDMQNGEVVMKSLEEKILCLGSLQILSSMKAKSDVKIKLPCLLLKSGIFKFFYHCENFKQENLVTENIFWGGEPIVLNVV</sequence>
<dbReference type="InterPro" id="IPR058568">
    <property type="entry name" value="Ig_TRAPPC9_Trs120_4th"/>
</dbReference>
<organism evidence="9 10">
    <name type="scientific">Clydaea vesicula</name>
    <dbReference type="NCBI Taxonomy" id="447962"/>
    <lineage>
        <taxon>Eukaryota</taxon>
        <taxon>Fungi</taxon>
        <taxon>Fungi incertae sedis</taxon>
        <taxon>Chytridiomycota</taxon>
        <taxon>Chytridiomycota incertae sedis</taxon>
        <taxon>Chytridiomycetes</taxon>
        <taxon>Lobulomycetales</taxon>
        <taxon>Lobulomycetaceae</taxon>
        <taxon>Clydaea</taxon>
    </lineage>
</organism>
<feature type="region of interest" description="Disordered" evidence="3">
    <location>
        <begin position="207"/>
        <end position="233"/>
    </location>
</feature>
<reference evidence="9" key="1">
    <citation type="submission" date="2020-05" db="EMBL/GenBank/DDBJ databases">
        <title>Phylogenomic resolution of chytrid fungi.</title>
        <authorList>
            <person name="Stajich J.E."/>
            <person name="Amses K."/>
            <person name="Simmons R."/>
            <person name="Seto K."/>
            <person name="Myers J."/>
            <person name="Bonds A."/>
            <person name="Quandt C.A."/>
            <person name="Barry K."/>
            <person name="Liu P."/>
            <person name="Grigoriev I."/>
            <person name="Longcore J.E."/>
            <person name="James T.Y."/>
        </authorList>
    </citation>
    <scope>NUCLEOTIDE SEQUENCE</scope>
    <source>
        <strain evidence="9">JEL0476</strain>
    </source>
</reference>
<dbReference type="Pfam" id="PF08626">
    <property type="entry name" value="TRAPPC9-Trs120"/>
    <property type="match status" value="1"/>
</dbReference>
<evidence type="ECO:0000313" key="9">
    <source>
        <dbReference type="EMBL" id="KAJ3221666.1"/>
    </source>
</evidence>
<dbReference type="Pfam" id="PF26280">
    <property type="entry name" value="Ig_TRAPPC9-Trs120_2nd"/>
    <property type="match status" value="1"/>
</dbReference>
<feature type="domain" description="Trs120/TRAPPC9 first Ig-like" evidence="6">
    <location>
        <begin position="758"/>
        <end position="927"/>
    </location>
</feature>
<evidence type="ECO:0000259" key="4">
    <source>
        <dbReference type="Pfam" id="PF08626"/>
    </source>
</evidence>
<dbReference type="Proteomes" id="UP001211065">
    <property type="component" value="Unassembled WGS sequence"/>
</dbReference>
<keyword evidence="2" id="KW-0333">Golgi apparatus</keyword>
<evidence type="ECO:0000259" key="5">
    <source>
        <dbReference type="Pfam" id="PF26251"/>
    </source>
</evidence>
<dbReference type="Pfam" id="PF26254">
    <property type="entry name" value="Ig_TRAPPC9-Trs120_1st"/>
    <property type="match status" value="1"/>
</dbReference>
<evidence type="ECO:0000259" key="8">
    <source>
        <dbReference type="Pfam" id="PF26283"/>
    </source>
</evidence>
<dbReference type="InterPro" id="IPR058563">
    <property type="entry name" value="Trs120_TRAPPC9_N"/>
</dbReference>
<evidence type="ECO:0000256" key="3">
    <source>
        <dbReference type="SAM" id="MobiDB-lite"/>
    </source>
</evidence>
<proteinExistence type="predicted"/>
<dbReference type="InterPro" id="IPR013935">
    <property type="entry name" value="Trs120_TRAPPC9"/>
</dbReference>